<proteinExistence type="inferred from homology"/>
<evidence type="ECO:0000313" key="11">
    <source>
        <dbReference type="EMBL" id="GHF57949.1"/>
    </source>
</evidence>
<feature type="transmembrane region" description="Helical" evidence="9">
    <location>
        <begin position="294"/>
        <end position="313"/>
    </location>
</feature>
<comment type="subcellular location">
    <subcellularLocation>
        <location evidence="2">Cell membrane</location>
        <topology evidence="2">Multi-pass membrane protein</topology>
    </subcellularLocation>
    <subcellularLocation>
        <location evidence="8">Membrane</location>
        <topology evidence="8">Multi-pass membrane protein</topology>
    </subcellularLocation>
</comment>
<evidence type="ECO:0000256" key="7">
    <source>
        <dbReference type="ARBA" id="ARBA00023136"/>
    </source>
</evidence>
<evidence type="ECO:0000256" key="5">
    <source>
        <dbReference type="ARBA" id="ARBA00022692"/>
    </source>
</evidence>
<feature type="transmembrane region" description="Helical" evidence="9">
    <location>
        <begin position="179"/>
        <end position="201"/>
    </location>
</feature>
<keyword evidence="5 8" id="KW-0812">Transmembrane</keyword>
<dbReference type="InterPro" id="IPR001750">
    <property type="entry name" value="ND/Mrp_TM"/>
</dbReference>
<dbReference type="InterPro" id="IPR003918">
    <property type="entry name" value="NADH_UbQ_OxRdtase"/>
</dbReference>
<evidence type="ECO:0000256" key="6">
    <source>
        <dbReference type="ARBA" id="ARBA00022989"/>
    </source>
</evidence>
<comment type="caution">
    <text evidence="11">The sequence shown here is derived from an EMBL/GenBank/DDBJ whole genome shotgun (WGS) entry which is preliminary data.</text>
</comment>
<feature type="transmembrane region" description="Helical" evidence="9">
    <location>
        <begin position="44"/>
        <end position="71"/>
    </location>
</feature>
<accession>A0A8J3GYG3</accession>
<evidence type="ECO:0000256" key="9">
    <source>
        <dbReference type="SAM" id="Phobius"/>
    </source>
</evidence>
<dbReference type="Pfam" id="PF00361">
    <property type="entry name" value="Proton_antipo_M"/>
    <property type="match status" value="1"/>
</dbReference>
<evidence type="ECO:0000256" key="8">
    <source>
        <dbReference type="RuleBase" id="RU000320"/>
    </source>
</evidence>
<evidence type="ECO:0000259" key="10">
    <source>
        <dbReference type="Pfam" id="PF00361"/>
    </source>
</evidence>
<dbReference type="PRINTS" id="PR01437">
    <property type="entry name" value="NUOXDRDTASE4"/>
</dbReference>
<dbReference type="AlphaFoldDB" id="A0A8J3GYG3"/>
<feature type="transmembrane region" description="Helical" evidence="9">
    <location>
        <begin position="122"/>
        <end position="141"/>
    </location>
</feature>
<comment type="function">
    <text evidence="1">NDH-1 shuttles electrons from NADH, via FMN and iron-sulfur (Fe-S) centers, to quinones in the respiratory chain. The immediate electron acceptor for the enzyme in this species is believed to be ubiquinone. Couples the redox reaction to proton translocation (for every two electrons transferred, four hydrogen ions are translocated across the cytoplasmic membrane), and thus conserves the redox energy in a proton gradient.</text>
</comment>
<gene>
    <name evidence="11" type="ORF">GCM10017056_31810</name>
</gene>
<evidence type="ECO:0000256" key="4">
    <source>
        <dbReference type="ARBA" id="ARBA00022475"/>
    </source>
</evidence>
<evidence type="ECO:0000256" key="2">
    <source>
        <dbReference type="ARBA" id="ARBA00004651"/>
    </source>
</evidence>
<feature type="transmembrane region" description="Helical" evidence="9">
    <location>
        <begin position="221"/>
        <end position="240"/>
    </location>
</feature>
<keyword evidence="12" id="KW-1185">Reference proteome</keyword>
<dbReference type="GO" id="GO:0005886">
    <property type="term" value="C:plasma membrane"/>
    <property type="evidence" value="ECO:0007669"/>
    <property type="project" value="UniProtKB-SubCell"/>
</dbReference>
<dbReference type="InterPro" id="IPR050586">
    <property type="entry name" value="CPA3_Na-H_Antiporter_D"/>
</dbReference>
<evidence type="ECO:0000256" key="1">
    <source>
        <dbReference type="ARBA" id="ARBA00002378"/>
    </source>
</evidence>
<feature type="transmembrane region" description="Helical" evidence="9">
    <location>
        <begin position="20"/>
        <end position="37"/>
    </location>
</feature>
<name>A0A8J3GYG3_9RHOB</name>
<keyword evidence="4" id="KW-1003">Cell membrane</keyword>
<feature type="transmembrane region" description="Helical" evidence="9">
    <location>
        <begin position="347"/>
        <end position="370"/>
    </location>
</feature>
<feature type="transmembrane region" description="Helical" evidence="9">
    <location>
        <begin position="252"/>
        <end position="274"/>
    </location>
</feature>
<dbReference type="PANTHER" id="PTHR42703:SF1">
    <property type="entry name" value="NA(+)_H(+) ANTIPORTER SUBUNIT D1"/>
    <property type="match status" value="1"/>
</dbReference>
<feature type="transmembrane region" description="Helical" evidence="9">
    <location>
        <begin position="147"/>
        <end position="167"/>
    </location>
</feature>
<dbReference type="EMBL" id="BNCJ01000009">
    <property type="protein sequence ID" value="GHF57949.1"/>
    <property type="molecule type" value="Genomic_DNA"/>
</dbReference>
<dbReference type="Proteomes" id="UP000626220">
    <property type="component" value="Unassembled WGS sequence"/>
</dbReference>
<reference evidence="11" key="1">
    <citation type="journal article" date="2014" name="Int. J. Syst. Evol. Microbiol.">
        <title>Complete genome sequence of Corynebacterium casei LMG S-19264T (=DSM 44701T), isolated from a smear-ripened cheese.</title>
        <authorList>
            <consortium name="US DOE Joint Genome Institute (JGI-PGF)"/>
            <person name="Walter F."/>
            <person name="Albersmeier A."/>
            <person name="Kalinowski J."/>
            <person name="Ruckert C."/>
        </authorList>
    </citation>
    <scope>NUCLEOTIDE SEQUENCE</scope>
    <source>
        <strain evidence="11">KCTC 42650</strain>
    </source>
</reference>
<evidence type="ECO:0000256" key="3">
    <source>
        <dbReference type="ARBA" id="ARBA00005346"/>
    </source>
</evidence>
<reference evidence="11" key="2">
    <citation type="submission" date="2020-09" db="EMBL/GenBank/DDBJ databases">
        <authorList>
            <person name="Sun Q."/>
            <person name="Kim S."/>
        </authorList>
    </citation>
    <scope>NUCLEOTIDE SEQUENCE</scope>
    <source>
        <strain evidence="11">KCTC 42650</strain>
    </source>
</reference>
<feature type="transmembrane region" description="Helical" evidence="9">
    <location>
        <begin position="424"/>
        <end position="444"/>
    </location>
</feature>
<keyword evidence="6 9" id="KW-1133">Transmembrane helix</keyword>
<protein>
    <submittedName>
        <fullName evidence="11">Cation:proton antiporter</fullName>
    </submittedName>
</protein>
<dbReference type="RefSeq" id="WP_189681083.1">
    <property type="nucleotide sequence ID" value="NZ_BNCJ01000009.1"/>
</dbReference>
<feature type="transmembrane region" description="Helical" evidence="9">
    <location>
        <begin position="464"/>
        <end position="484"/>
    </location>
</feature>
<feature type="domain" description="NADH:quinone oxidoreductase/Mrp antiporter transmembrane" evidence="10">
    <location>
        <begin position="143"/>
        <end position="438"/>
    </location>
</feature>
<dbReference type="GO" id="GO:0042773">
    <property type="term" value="P:ATP synthesis coupled electron transport"/>
    <property type="evidence" value="ECO:0007669"/>
    <property type="project" value="InterPro"/>
</dbReference>
<keyword evidence="7 9" id="KW-0472">Membrane</keyword>
<feature type="transmembrane region" description="Helical" evidence="9">
    <location>
        <begin position="391"/>
        <end position="412"/>
    </location>
</feature>
<comment type="similarity">
    <text evidence="3">Belongs to the CPA3 antiporters (TC 2.A.63) subunit D family.</text>
</comment>
<feature type="transmembrane region" description="Helical" evidence="9">
    <location>
        <begin position="91"/>
        <end position="110"/>
    </location>
</feature>
<dbReference type="PANTHER" id="PTHR42703">
    <property type="entry name" value="NADH DEHYDROGENASE"/>
    <property type="match status" value="1"/>
</dbReference>
<sequence>MATEVLPHTAMTLHDHLPMLQILVPFFAAPLIVFLGSRRLAWPVAFAASVISLVISWMLLMQVIDGGVITYHIGGWEPPLGIEYRIDAANAFVLFLVSAVSVVVLPFAKTSVADEVAARDHTLFYAAYLLCFSGLMGVAITGDAFNVFVFLEISSLSTYVLIASGAARDKRALTAAYDYLIMGTIGATFFVIGIGFLYMATGTLNMADLADRIGTQGGNRTVEAGFAFILVGVGLKLAFYPMHLWLPNAYTFAPSAISAFLAATATKVAVYVLLRFTFTVFSPAFQFEVLTLQFVIMPFALLAMFAASFVAVFQSDFKRMLAYSSIAQIGYMLLGICLLTETGLTAAIVHLFNHGITKAALFMAVGAYVLRNKDTFYNDICGMGRKMPWTSAAVVISGLSLIGVPGTAGFVSKWVLVQGALEKGWWPIATLVVASSLLAVVYVWRVIEVLYLQPARSDSTATEVPMSMLVPIWIAAIACIWFGIDTDTTLTAARSAAAGLLGTAGQ</sequence>
<dbReference type="GO" id="GO:0008137">
    <property type="term" value="F:NADH dehydrogenase (ubiquinone) activity"/>
    <property type="evidence" value="ECO:0007669"/>
    <property type="project" value="InterPro"/>
</dbReference>
<organism evidence="11 12">
    <name type="scientific">Seohaeicola zhoushanensis</name>
    <dbReference type="NCBI Taxonomy" id="1569283"/>
    <lineage>
        <taxon>Bacteria</taxon>
        <taxon>Pseudomonadati</taxon>
        <taxon>Pseudomonadota</taxon>
        <taxon>Alphaproteobacteria</taxon>
        <taxon>Rhodobacterales</taxon>
        <taxon>Roseobacteraceae</taxon>
        <taxon>Seohaeicola</taxon>
    </lineage>
</organism>
<feature type="transmembrane region" description="Helical" evidence="9">
    <location>
        <begin position="320"/>
        <end position="341"/>
    </location>
</feature>
<evidence type="ECO:0000313" key="12">
    <source>
        <dbReference type="Proteomes" id="UP000626220"/>
    </source>
</evidence>